<protein>
    <submittedName>
        <fullName evidence="1">Uncharacterized protein</fullName>
    </submittedName>
</protein>
<dbReference type="EMBL" id="JBHSOD010000062">
    <property type="protein sequence ID" value="MFC5889696.1"/>
    <property type="molecule type" value="Genomic_DNA"/>
</dbReference>
<dbReference type="RefSeq" id="WP_345327624.1">
    <property type="nucleotide sequence ID" value="NZ_BAAAVH010000010.1"/>
</dbReference>
<comment type="caution">
    <text evidence="1">The sequence shown here is derived from an EMBL/GenBank/DDBJ whole genome shotgun (WGS) entry which is preliminary data.</text>
</comment>
<proteinExistence type="predicted"/>
<dbReference type="Proteomes" id="UP001596067">
    <property type="component" value="Unassembled WGS sequence"/>
</dbReference>
<accession>A0ABW1F5Q7</accession>
<keyword evidence="2" id="KW-1185">Reference proteome</keyword>
<evidence type="ECO:0000313" key="1">
    <source>
        <dbReference type="EMBL" id="MFC5889696.1"/>
    </source>
</evidence>
<sequence length="126" mass="13715">MQPTAQPHTTQAPAKPRPGTYVLFRDADRYLAGHPDHTQVCKVLADSHYLKDQATVQVLATDEVIKFAPVAFMRPLDPAELMHDIDTAPLDALGDGRLMTAAGAWLALQHRQASPEPTKALPPGRS</sequence>
<gene>
    <name evidence="1" type="ORF">ACFP0N_32490</name>
</gene>
<organism evidence="1 2">
    <name type="scientific">Kitasatospora aburaviensis</name>
    <dbReference type="NCBI Taxonomy" id="67265"/>
    <lineage>
        <taxon>Bacteria</taxon>
        <taxon>Bacillati</taxon>
        <taxon>Actinomycetota</taxon>
        <taxon>Actinomycetes</taxon>
        <taxon>Kitasatosporales</taxon>
        <taxon>Streptomycetaceae</taxon>
        <taxon>Kitasatospora</taxon>
    </lineage>
</organism>
<reference evidence="2" key="1">
    <citation type="journal article" date="2019" name="Int. J. Syst. Evol. Microbiol.">
        <title>The Global Catalogue of Microorganisms (GCM) 10K type strain sequencing project: providing services to taxonomists for standard genome sequencing and annotation.</title>
        <authorList>
            <consortium name="The Broad Institute Genomics Platform"/>
            <consortium name="The Broad Institute Genome Sequencing Center for Infectious Disease"/>
            <person name="Wu L."/>
            <person name="Ma J."/>
        </authorList>
    </citation>
    <scope>NUCLEOTIDE SEQUENCE [LARGE SCALE GENOMIC DNA]</scope>
    <source>
        <strain evidence="2">CGMCC 4.1469</strain>
    </source>
</reference>
<evidence type="ECO:0000313" key="2">
    <source>
        <dbReference type="Proteomes" id="UP001596067"/>
    </source>
</evidence>
<name>A0ABW1F5Q7_9ACTN</name>